<dbReference type="EMBL" id="JAHRHY010000014">
    <property type="protein sequence ID" value="KAG9064393.1"/>
    <property type="molecule type" value="Genomic_DNA"/>
</dbReference>
<proteinExistence type="inferred from homology"/>
<dbReference type="Pfam" id="PF02678">
    <property type="entry name" value="Pirin"/>
    <property type="match status" value="1"/>
</dbReference>
<keyword evidence="5" id="KW-1185">Reference proteome</keyword>
<dbReference type="OrthoDB" id="198735at2759"/>
<comment type="similarity">
    <text evidence="1 2">Belongs to the pirin family.</text>
</comment>
<protein>
    <recommendedName>
        <fullName evidence="3">Pirin N-terminal domain-containing protein</fullName>
    </recommendedName>
</protein>
<comment type="caution">
    <text evidence="4">The sequence shown here is derived from an EMBL/GenBank/DDBJ whole genome shotgun (WGS) entry which is preliminary data.</text>
</comment>
<organism evidence="4 5">
    <name type="scientific">Linnemannia hyalina</name>
    <dbReference type="NCBI Taxonomy" id="64524"/>
    <lineage>
        <taxon>Eukaryota</taxon>
        <taxon>Fungi</taxon>
        <taxon>Fungi incertae sedis</taxon>
        <taxon>Mucoromycota</taxon>
        <taxon>Mortierellomycotina</taxon>
        <taxon>Mortierellomycetes</taxon>
        <taxon>Mortierellales</taxon>
        <taxon>Mortierellaceae</taxon>
        <taxon>Linnemannia</taxon>
    </lineage>
</organism>
<evidence type="ECO:0000313" key="4">
    <source>
        <dbReference type="EMBL" id="KAG9064393.1"/>
    </source>
</evidence>
<feature type="domain" description="Pirin N-terminal" evidence="3">
    <location>
        <begin position="27"/>
        <end position="95"/>
    </location>
</feature>
<evidence type="ECO:0000313" key="5">
    <source>
        <dbReference type="Proteomes" id="UP000707451"/>
    </source>
</evidence>
<dbReference type="InterPro" id="IPR011051">
    <property type="entry name" value="RmlC_Cupin_sf"/>
</dbReference>
<dbReference type="Proteomes" id="UP000707451">
    <property type="component" value="Unassembled WGS sequence"/>
</dbReference>
<evidence type="ECO:0000256" key="1">
    <source>
        <dbReference type="ARBA" id="ARBA00008416"/>
    </source>
</evidence>
<dbReference type="PANTHER" id="PTHR13903:SF8">
    <property type="entry name" value="PIRIN"/>
    <property type="match status" value="1"/>
</dbReference>
<dbReference type="SUPFAM" id="SSF51182">
    <property type="entry name" value="RmlC-like cupins"/>
    <property type="match status" value="1"/>
</dbReference>
<accession>A0A9P7XQI7</accession>
<dbReference type="InterPro" id="IPR014710">
    <property type="entry name" value="RmlC-like_jellyroll"/>
</dbReference>
<evidence type="ECO:0000256" key="2">
    <source>
        <dbReference type="RuleBase" id="RU003457"/>
    </source>
</evidence>
<gene>
    <name evidence="4" type="ORF">KI688_003581</name>
</gene>
<dbReference type="InterPro" id="IPR003829">
    <property type="entry name" value="Pirin_N_dom"/>
</dbReference>
<dbReference type="PANTHER" id="PTHR13903">
    <property type="entry name" value="PIRIN-RELATED"/>
    <property type="match status" value="1"/>
</dbReference>
<name>A0A9P7XQI7_9FUNG</name>
<sequence length="95" mass="10659">MTATTTSISGSITKSVLSRKQFEGVGARVRRSIGHPELRNYDPFFMLDEFLVNKNRGFPDHSHRGFETVTYMLEGQFQYEGFAGHKGTSGPSDLQ</sequence>
<dbReference type="AlphaFoldDB" id="A0A9P7XQI7"/>
<dbReference type="InterPro" id="IPR012093">
    <property type="entry name" value="Pirin"/>
</dbReference>
<dbReference type="Gene3D" id="2.60.120.10">
    <property type="entry name" value="Jelly Rolls"/>
    <property type="match status" value="1"/>
</dbReference>
<evidence type="ECO:0000259" key="3">
    <source>
        <dbReference type="Pfam" id="PF02678"/>
    </source>
</evidence>
<reference evidence="4" key="1">
    <citation type="submission" date="2021-06" db="EMBL/GenBank/DDBJ databases">
        <title>Genome Sequence of Mortierella hyaline Strain SCG-10, a Cold-Adapted, Nitrate-Reducing Fungus Isolated from Soil in Minnesota, USA.</title>
        <authorList>
            <person name="Aldossari N."/>
        </authorList>
    </citation>
    <scope>NUCLEOTIDE SEQUENCE</scope>
    <source>
        <strain evidence="4">SCG-10</strain>
    </source>
</reference>